<dbReference type="RefSeq" id="XP_037192168.1">
    <property type="nucleotide sequence ID" value="XM_037338862.1"/>
</dbReference>
<protein>
    <submittedName>
        <fullName evidence="2">Uncharacterized protein</fullName>
    </submittedName>
</protein>
<keyword evidence="3" id="KW-1185">Reference proteome</keyword>
<dbReference type="GeneID" id="59262554"/>
<evidence type="ECO:0000313" key="2">
    <source>
        <dbReference type="EMBL" id="KAF5873222.1"/>
    </source>
</evidence>
<dbReference type="AlphaFoldDB" id="A0A8H6ATA8"/>
<organism evidence="2 3">
    <name type="scientific">Botrytis fragariae</name>
    <dbReference type="NCBI Taxonomy" id="1964551"/>
    <lineage>
        <taxon>Eukaryota</taxon>
        <taxon>Fungi</taxon>
        <taxon>Dikarya</taxon>
        <taxon>Ascomycota</taxon>
        <taxon>Pezizomycotina</taxon>
        <taxon>Leotiomycetes</taxon>
        <taxon>Helotiales</taxon>
        <taxon>Sclerotiniaceae</taxon>
        <taxon>Botrytis</taxon>
    </lineage>
</organism>
<gene>
    <name evidence="2" type="ORF">Bfra_008502</name>
</gene>
<dbReference type="OrthoDB" id="3545359at2759"/>
<proteinExistence type="predicted"/>
<accession>A0A8H6ATA8</accession>
<name>A0A8H6ATA8_9HELO</name>
<feature type="compositionally biased region" description="Polar residues" evidence="1">
    <location>
        <begin position="216"/>
        <end position="234"/>
    </location>
</feature>
<reference evidence="2 3" key="1">
    <citation type="journal article" date="2020" name="Phytopathology">
        <title>A high-quality genome resource of Botrytis fragariae, a new and rapidly spreading fungal pathogen causing strawberry gray mold in the U.S.A.</title>
        <authorList>
            <person name="Wu Y."/>
            <person name="Saski C.A."/>
            <person name="Schnabel G."/>
            <person name="Xiao S."/>
            <person name="Hu M."/>
        </authorList>
    </citation>
    <scope>NUCLEOTIDE SEQUENCE [LARGE SCALE GENOMIC DNA]</scope>
    <source>
        <strain evidence="2 3">BVB16</strain>
    </source>
</reference>
<evidence type="ECO:0000256" key="1">
    <source>
        <dbReference type="SAM" id="MobiDB-lite"/>
    </source>
</evidence>
<dbReference type="Proteomes" id="UP000531561">
    <property type="component" value="Unassembled WGS sequence"/>
</dbReference>
<evidence type="ECO:0000313" key="3">
    <source>
        <dbReference type="Proteomes" id="UP000531561"/>
    </source>
</evidence>
<feature type="region of interest" description="Disordered" evidence="1">
    <location>
        <begin position="182"/>
        <end position="236"/>
    </location>
</feature>
<dbReference type="EMBL" id="JABFCT010000009">
    <property type="protein sequence ID" value="KAF5873222.1"/>
    <property type="molecule type" value="Genomic_DNA"/>
</dbReference>
<sequence>MTLDTILKNKMHAENIFMLWKCCRCEAAPKALPIYLCNALGAENKAISGDRRCPKLTCGDTSCTICYRSKTKCSNSNCEHEICYGCPSHDGHINTRNFQVSLTIIGGEIFALTFFMGYNCRWQCTESRFPNFNVLESPEPSFWGDGYKDSEPTGQKITRIIPLPRVIANQYLRSDERHIEEETNLQTELKDKSMADPQPPVSRRSPISSDRAIQAAKTNPRSPKTSQESPSQAPEWTEIGKNVNNILDNMEDSSEFTYTAVNSRNLIAAGIKISESNRTQVDSDFVIAELSGQTTRSNQSKCFEVQGLASISVVNTPFSVPVPSADLLPVCI</sequence>
<comment type="caution">
    <text evidence="2">The sequence shown here is derived from an EMBL/GenBank/DDBJ whole genome shotgun (WGS) entry which is preliminary data.</text>
</comment>